<accession>A0ACA9KHF5</accession>
<reference evidence="1" key="1">
    <citation type="submission" date="2021-06" db="EMBL/GenBank/DDBJ databases">
        <authorList>
            <person name="Kallberg Y."/>
            <person name="Tangrot J."/>
            <person name="Rosling A."/>
        </authorList>
    </citation>
    <scope>NUCLEOTIDE SEQUENCE</scope>
    <source>
        <strain evidence="1">CL356</strain>
    </source>
</reference>
<name>A0ACA9KHF5_9GLOM</name>
<evidence type="ECO:0000313" key="1">
    <source>
        <dbReference type="EMBL" id="CAG8473559.1"/>
    </source>
</evidence>
<dbReference type="Proteomes" id="UP000789525">
    <property type="component" value="Unassembled WGS sequence"/>
</dbReference>
<gene>
    <name evidence="1" type="ORF">ACOLOM_LOCUS1696</name>
</gene>
<sequence>MEKLTEELQRQSLIIENSSLRISQLQSSSVSAGQERELALLRHRIAELETDFMLERKEQEACRDKIQDLYQENDELKRRIEKIEKNFVLGQKEQEFNKEEMKKMYHENSELNSQMANLYNKFLFASQRVEALDQENMNLKSRFEDEIFRLKAEIKKLSEVSQSKIKGLAKWDYSGTDHGDLSFKKGDIISDIVLVNNGWWKGKTQNGESGIFPGEFYFIG</sequence>
<comment type="caution">
    <text evidence="1">The sequence shown here is derived from an EMBL/GenBank/DDBJ whole genome shotgun (WGS) entry which is preliminary data.</text>
</comment>
<protein>
    <submittedName>
        <fullName evidence="1">11026_t:CDS:1</fullName>
    </submittedName>
</protein>
<organism evidence="1 2">
    <name type="scientific">Acaulospora colombiana</name>
    <dbReference type="NCBI Taxonomy" id="27376"/>
    <lineage>
        <taxon>Eukaryota</taxon>
        <taxon>Fungi</taxon>
        <taxon>Fungi incertae sedis</taxon>
        <taxon>Mucoromycota</taxon>
        <taxon>Glomeromycotina</taxon>
        <taxon>Glomeromycetes</taxon>
        <taxon>Diversisporales</taxon>
        <taxon>Acaulosporaceae</taxon>
        <taxon>Acaulospora</taxon>
    </lineage>
</organism>
<keyword evidence="2" id="KW-1185">Reference proteome</keyword>
<evidence type="ECO:0000313" key="2">
    <source>
        <dbReference type="Proteomes" id="UP000789525"/>
    </source>
</evidence>
<dbReference type="EMBL" id="CAJVPT010002027">
    <property type="protein sequence ID" value="CAG8473559.1"/>
    <property type="molecule type" value="Genomic_DNA"/>
</dbReference>
<proteinExistence type="predicted"/>